<evidence type="ECO:0000256" key="1">
    <source>
        <dbReference type="ARBA" id="ARBA00022737"/>
    </source>
</evidence>
<feature type="repeat" description="ANK" evidence="3">
    <location>
        <begin position="413"/>
        <end position="445"/>
    </location>
</feature>
<dbReference type="Gene3D" id="1.25.40.20">
    <property type="entry name" value="Ankyrin repeat-containing domain"/>
    <property type="match status" value="3"/>
</dbReference>
<feature type="repeat" description="ANK" evidence="3">
    <location>
        <begin position="305"/>
        <end position="337"/>
    </location>
</feature>
<evidence type="ECO:0000313" key="5">
    <source>
        <dbReference type="EMBL" id="KAF6841404.1"/>
    </source>
</evidence>
<evidence type="ECO:0000256" key="3">
    <source>
        <dbReference type="PROSITE-ProRule" id="PRU00023"/>
    </source>
</evidence>
<reference evidence="5" key="1">
    <citation type="journal article" date="2020" name="Phytopathology">
        <title>Genome Sequence Resources of Colletotrichum truncatum, C. plurivorum, C. musicola, and C. sojae: Four Species Pathogenic to Soybean (Glycine max).</title>
        <authorList>
            <person name="Rogerio F."/>
            <person name="Boufleur T.R."/>
            <person name="Ciampi-Guillardi M."/>
            <person name="Sukno S.A."/>
            <person name="Thon M.R."/>
            <person name="Massola Junior N.S."/>
            <person name="Baroncelli R."/>
        </authorList>
    </citation>
    <scope>NUCLEOTIDE SEQUENCE</scope>
    <source>
        <strain evidence="5">LFN00145</strain>
    </source>
</reference>
<dbReference type="InterPro" id="IPR036770">
    <property type="entry name" value="Ankyrin_rpt-contain_sf"/>
</dbReference>
<keyword evidence="2 3" id="KW-0040">ANK repeat</keyword>
<dbReference type="PANTHER" id="PTHR24171">
    <property type="entry name" value="ANKYRIN REPEAT DOMAIN-CONTAINING PROTEIN 39-RELATED"/>
    <property type="match status" value="1"/>
</dbReference>
<protein>
    <submittedName>
        <fullName evidence="5">Ankyrin repeat protein</fullName>
    </submittedName>
</protein>
<dbReference type="PANTHER" id="PTHR24171:SF9">
    <property type="entry name" value="ANKYRIN REPEAT DOMAIN-CONTAINING PROTEIN 39"/>
    <property type="match status" value="1"/>
</dbReference>
<feature type="region of interest" description="Disordered" evidence="4">
    <location>
        <begin position="180"/>
        <end position="200"/>
    </location>
</feature>
<dbReference type="PROSITE" id="PS50297">
    <property type="entry name" value="ANK_REP_REGION"/>
    <property type="match status" value="5"/>
</dbReference>
<evidence type="ECO:0000256" key="2">
    <source>
        <dbReference type="ARBA" id="ARBA00023043"/>
    </source>
</evidence>
<dbReference type="Pfam" id="PF12796">
    <property type="entry name" value="Ank_2"/>
    <property type="match status" value="3"/>
</dbReference>
<dbReference type="SMART" id="SM00248">
    <property type="entry name" value="ANK"/>
    <property type="match status" value="10"/>
</dbReference>
<dbReference type="GO" id="GO:0004842">
    <property type="term" value="F:ubiquitin-protein transferase activity"/>
    <property type="evidence" value="ECO:0007669"/>
    <property type="project" value="TreeGrafter"/>
</dbReference>
<keyword evidence="1" id="KW-0677">Repeat</keyword>
<dbReference type="PRINTS" id="PR01415">
    <property type="entry name" value="ANKYRIN"/>
</dbReference>
<feature type="repeat" description="ANK" evidence="3">
    <location>
        <begin position="380"/>
        <end position="412"/>
    </location>
</feature>
<dbReference type="EMBL" id="WIGO01000003">
    <property type="protein sequence ID" value="KAF6841404.1"/>
    <property type="molecule type" value="Genomic_DNA"/>
</dbReference>
<dbReference type="GO" id="GO:0085020">
    <property type="term" value="P:protein K6-linked ubiquitination"/>
    <property type="evidence" value="ECO:0007669"/>
    <property type="project" value="TreeGrafter"/>
</dbReference>
<comment type="caution">
    <text evidence="5">The sequence shown here is derived from an EMBL/GenBank/DDBJ whole genome shotgun (WGS) entry which is preliminary data.</text>
</comment>
<dbReference type="Proteomes" id="UP000654918">
    <property type="component" value="Unassembled WGS sequence"/>
</dbReference>
<feature type="region of interest" description="Disordered" evidence="4">
    <location>
        <begin position="63"/>
        <end position="94"/>
    </location>
</feature>
<organism evidence="5 6">
    <name type="scientific">Colletotrichum plurivorum</name>
    <dbReference type="NCBI Taxonomy" id="2175906"/>
    <lineage>
        <taxon>Eukaryota</taxon>
        <taxon>Fungi</taxon>
        <taxon>Dikarya</taxon>
        <taxon>Ascomycota</taxon>
        <taxon>Pezizomycotina</taxon>
        <taxon>Sordariomycetes</taxon>
        <taxon>Hypocreomycetidae</taxon>
        <taxon>Glomerellales</taxon>
        <taxon>Glomerellaceae</taxon>
        <taxon>Colletotrichum</taxon>
        <taxon>Colletotrichum orchidearum species complex</taxon>
    </lineage>
</organism>
<dbReference type="Pfam" id="PF00023">
    <property type="entry name" value="Ank"/>
    <property type="match status" value="1"/>
</dbReference>
<dbReference type="InterPro" id="IPR002110">
    <property type="entry name" value="Ankyrin_rpt"/>
</dbReference>
<evidence type="ECO:0000313" key="6">
    <source>
        <dbReference type="Proteomes" id="UP000654918"/>
    </source>
</evidence>
<name>A0A8H6NS25_9PEZI</name>
<dbReference type="SUPFAM" id="SSF48403">
    <property type="entry name" value="Ankyrin repeat"/>
    <property type="match status" value="1"/>
</dbReference>
<feature type="compositionally biased region" description="Basic and acidic residues" evidence="4">
    <location>
        <begin position="82"/>
        <end position="93"/>
    </location>
</feature>
<feature type="repeat" description="ANK" evidence="3">
    <location>
        <begin position="512"/>
        <end position="538"/>
    </location>
</feature>
<feature type="compositionally biased region" description="Polar residues" evidence="4">
    <location>
        <begin position="187"/>
        <end position="199"/>
    </location>
</feature>
<proteinExistence type="predicted"/>
<feature type="repeat" description="ANK" evidence="3">
    <location>
        <begin position="239"/>
        <end position="271"/>
    </location>
</feature>
<dbReference type="PROSITE" id="PS50088">
    <property type="entry name" value="ANK_REPEAT"/>
    <property type="match status" value="5"/>
</dbReference>
<evidence type="ECO:0000256" key="4">
    <source>
        <dbReference type="SAM" id="MobiDB-lite"/>
    </source>
</evidence>
<sequence>MDVIGTIASVIDLCVVTKSLIDKFQDAPKVITDLKKECEWTGNLCLGLKGYVSRDPDVLMQEGRGGRLKEGRGGYQRGRGGYQKEGRGGRQKEEAEDPLMWCFREVMTEIGETMRALGEELDKLDTVDRGSRLSLGKRDRAKYMWKEDSFKDASENMRRQRDMIGHVIQGIQMRHTGNLNDYVKGRQTPTPGNRTPTPETRNDVRLAEELYVAAKNGRLADVEALLRRGVFVDAALDQRGNRALHIAAVEGHSEVLVRLLASGAEVDVRNDRLCTPLHLALQGARPETAMTLLFQGADWRLASSSGMTALHVAAQRSVARVVQYLVGRGAEPNAPDLDGRTPLFLACQPLDRNGKSAQMDRVTVWALVEHGANVGTKLKDGATVLHLAVKQRRPGLVKLLAGRGADLNAKAGDKTTPLQAAVEVGDVAMARLLLDRGAKVDQMGRHNGTPLMHAARKGSVPWMRMLASLGAQPLHTAPQKTNAFIWACHAGHVACAAYLLGCGEDVDKRAASGYTALHYAASANRLQMVRWLLELGADRFVEATHVRVPFKAAGTAAQVARGHGHFAVAELIEKFEDEPVC</sequence>
<accession>A0A8H6NS25</accession>
<gene>
    <name evidence="5" type="ORF">CPLU01_00535</name>
</gene>
<keyword evidence="6" id="KW-1185">Reference proteome</keyword>
<dbReference type="AlphaFoldDB" id="A0A8H6NS25"/>